<keyword evidence="7" id="KW-0663">Pyridoxal phosphate</keyword>
<dbReference type="PIRSF" id="PIRSF005572">
    <property type="entry name" value="NifS"/>
    <property type="match status" value="1"/>
</dbReference>
<comment type="function">
    <text evidence="9">Catalyzes the decomposition of L-selenocysteine to L-alanine and elemental selenium.</text>
</comment>
<organism evidence="13 14">
    <name type="scientific">Hippocampus comes</name>
    <name type="common">Tiger tail seahorse</name>
    <dbReference type="NCBI Taxonomy" id="109280"/>
    <lineage>
        <taxon>Eukaryota</taxon>
        <taxon>Metazoa</taxon>
        <taxon>Chordata</taxon>
        <taxon>Craniata</taxon>
        <taxon>Vertebrata</taxon>
        <taxon>Euteleostomi</taxon>
        <taxon>Actinopterygii</taxon>
        <taxon>Neopterygii</taxon>
        <taxon>Teleostei</taxon>
        <taxon>Neoteleostei</taxon>
        <taxon>Acanthomorphata</taxon>
        <taxon>Syngnathiaria</taxon>
        <taxon>Syngnathiformes</taxon>
        <taxon>Syngnathoidei</taxon>
        <taxon>Syngnathidae</taxon>
        <taxon>Hippocampus</taxon>
    </lineage>
</organism>
<evidence type="ECO:0000256" key="3">
    <source>
        <dbReference type="ARBA" id="ARBA00009236"/>
    </source>
</evidence>
<accession>A0A3Q2YEA6</accession>
<keyword evidence="14" id="KW-1185">Reference proteome</keyword>
<evidence type="ECO:0000313" key="13">
    <source>
        <dbReference type="Ensembl" id="ENSHCOP00000011561.1"/>
    </source>
</evidence>
<dbReference type="AlphaFoldDB" id="A0A3Q2YEA6"/>
<comment type="subunit">
    <text evidence="4">Homodimer.</text>
</comment>
<dbReference type="PANTHER" id="PTHR11601">
    <property type="entry name" value="CYSTEINE DESULFURYLASE FAMILY MEMBER"/>
    <property type="match status" value="1"/>
</dbReference>
<dbReference type="Ensembl" id="ENSHCOT00000026618.1">
    <property type="protein sequence ID" value="ENSHCOP00000011561.1"/>
    <property type="gene ID" value="ENSHCOG00000014461.1"/>
</dbReference>
<comment type="cofactor">
    <cofactor evidence="1">
        <name>pyridoxal 5'-phosphate</name>
        <dbReference type="ChEBI" id="CHEBI:597326"/>
    </cofactor>
</comment>
<dbReference type="InterPro" id="IPR015421">
    <property type="entry name" value="PyrdxlP-dep_Trfase_major"/>
</dbReference>
<keyword evidence="8" id="KW-0456">Lyase</keyword>
<dbReference type="STRING" id="109280.ENSHCOP00000011561"/>
<dbReference type="EC" id="4.4.1.16" evidence="10"/>
<dbReference type="PANTHER" id="PTHR11601:SF62">
    <property type="entry name" value="SELENOCYSTEINE LYASE"/>
    <property type="match status" value="1"/>
</dbReference>
<dbReference type="InterPro" id="IPR016454">
    <property type="entry name" value="Cysteine_dSase"/>
</dbReference>
<evidence type="ECO:0000256" key="7">
    <source>
        <dbReference type="ARBA" id="ARBA00022898"/>
    </source>
</evidence>
<dbReference type="InterPro" id="IPR015422">
    <property type="entry name" value="PyrdxlP-dep_Trfase_small"/>
</dbReference>
<protein>
    <recommendedName>
        <fullName evidence="11">Selenocysteine lyase</fullName>
        <ecNumber evidence="10">4.4.1.16</ecNumber>
    </recommendedName>
</protein>
<dbReference type="Pfam" id="PF00266">
    <property type="entry name" value="Aminotran_5"/>
    <property type="match status" value="1"/>
</dbReference>
<evidence type="ECO:0000313" key="14">
    <source>
        <dbReference type="Proteomes" id="UP000264820"/>
    </source>
</evidence>
<dbReference type="InterPro" id="IPR015424">
    <property type="entry name" value="PyrdxlP-dep_Trfase"/>
</dbReference>
<dbReference type="FunFam" id="3.90.1150.10:FF:000065">
    <property type="entry name" value="Selenocysteine lyase"/>
    <property type="match status" value="1"/>
</dbReference>
<dbReference type="SUPFAM" id="SSF53383">
    <property type="entry name" value="PLP-dependent transferases"/>
    <property type="match status" value="1"/>
</dbReference>
<dbReference type="Proteomes" id="UP000264820">
    <property type="component" value="Unplaced"/>
</dbReference>
<dbReference type="Gene3D" id="3.40.640.10">
    <property type="entry name" value="Type I PLP-dependent aspartate aminotransferase-like (Major domain)"/>
    <property type="match status" value="1"/>
</dbReference>
<evidence type="ECO:0000256" key="9">
    <source>
        <dbReference type="ARBA" id="ARBA00037407"/>
    </source>
</evidence>
<dbReference type="Gene3D" id="3.90.1150.10">
    <property type="entry name" value="Aspartate Aminotransferase, domain 1"/>
    <property type="match status" value="1"/>
</dbReference>
<reference evidence="13" key="2">
    <citation type="submission" date="2025-09" db="UniProtKB">
        <authorList>
            <consortium name="Ensembl"/>
        </authorList>
    </citation>
    <scope>IDENTIFICATION</scope>
</reference>
<evidence type="ECO:0000256" key="4">
    <source>
        <dbReference type="ARBA" id="ARBA00011738"/>
    </source>
</evidence>
<proteinExistence type="inferred from homology"/>
<keyword evidence="6" id="KW-0808">Transferase</keyword>
<evidence type="ECO:0000256" key="1">
    <source>
        <dbReference type="ARBA" id="ARBA00001933"/>
    </source>
</evidence>
<dbReference type="InterPro" id="IPR000192">
    <property type="entry name" value="Aminotrans_V_dom"/>
</dbReference>
<feature type="domain" description="Aminotransferase class V" evidence="12">
    <location>
        <begin position="15"/>
        <end position="406"/>
    </location>
</feature>
<dbReference type="GO" id="GO:0016740">
    <property type="term" value="F:transferase activity"/>
    <property type="evidence" value="ECO:0007669"/>
    <property type="project" value="UniProtKB-KW"/>
</dbReference>
<dbReference type="GO" id="GO:0009000">
    <property type="term" value="F:selenocysteine lyase activity"/>
    <property type="evidence" value="ECO:0007669"/>
    <property type="project" value="UniProtKB-EC"/>
</dbReference>
<evidence type="ECO:0000256" key="11">
    <source>
        <dbReference type="ARBA" id="ARBA00040554"/>
    </source>
</evidence>
<keyword evidence="5" id="KW-0963">Cytoplasm</keyword>
<reference evidence="13" key="1">
    <citation type="submission" date="2025-08" db="UniProtKB">
        <authorList>
            <consortium name="Ensembl"/>
        </authorList>
    </citation>
    <scope>IDENTIFICATION</scope>
</reference>
<evidence type="ECO:0000256" key="8">
    <source>
        <dbReference type="ARBA" id="ARBA00023239"/>
    </source>
</evidence>
<evidence type="ECO:0000256" key="10">
    <source>
        <dbReference type="ARBA" id="ARBA00039054"/>
    </source>
</evidence>
<evidence type="ECO:0000256" key="5">
    <source>
        <dbReference type="ARBA" id="ARBA00022490"/>
    </source>
</evidence>
<dbReference type="GO" id="GO:0005829">
    <property type="term" value="C:cytosol"/>
    <property type="evidence" value="ECO:0007669"/>
    <property type="project" value="UniProtKB-SubCell"/>
</dbReference>
<evidence type="ECO:0000256" key="2">
    <source>
        <dbReference type="ARBA" id="ARBA00004514"/>
    </source>
</evidence>
<sequence length="423" mass="46733">HHFVIILFLKDYTPIYMDYNATTPVAPEVIRATYDAMRDAWGNPRPPILNVFDVSLLQHNFVAFSHCNLLLENVARMIGGNSEDIIFTSGGTESNNMVLHTAVEHFWKSQRDARKGDDGSQPHIIASDVEHDSVKLVAEHLKREGKVDFTCVPVSKTTGRVEADDVVAAVRPNTCLVSIMLANNETGIIMPIREISQRVRSLRQQDGCARVLIHTDAAQALGKIPVDVKELGVDYLTIVGHKGGSFYGPRIGALYVNGLGVKTPLYSMLFGGGQERNFRPGYHTVIAAELVTDRLSDYESHMLDVREYLEERLKAVFKDKLHFNNHFQGSDRLPNTCNVSILGPGLQGWRVLSHCKKLLASVGAACHSDHGDRPSPILLSCGVTPEVASNALRLSVGHRTSREDVDVAVKDLQEAVKLLEQSQ</sequence>
<dbReference type="GeneTree" id="ENSGT00940000157773"/>
<evidence type="ECO:0000256" key="6">
    <source>
        <dbReference type="ARBA" id="ARBA00022679"/>
    </source>
</evidence>
<name>A0A3Q2YEA6_HIPCM</name>
<dbReference type="Gene3D" id="1.10.260.50">
    <property type="match status" value="1"/>
</dbReference>
<comment type="subcellular location">
    <subcellularLocation>
        <location evidence="2">Cytoplasm</location>
        <location evidence="2">Cytosol</location>
    </subcellularLocation>
</comment>
<dbReference type="FunFam" id="3.40.640.10:FF:000083">
    <property type="entry name" value="Selenocysteine lyase"/>
    <property type="match status" value="1"/>
</dbReference>
<evidence type="ECO:0000259" key="12">
    <source>
        <dbReference type="Pfam" id="PF00266"/>
    </source>
</evidence>
<comment type="similarity">
    <text evidence="3">Belongs to the class-V pyridoxal-phosphate-dependent aminotransferase family.</text>
</comment>